<reference evidence="1 2" key="1">
    <citation type="submission" date="2019-12" db="EMBL/GenBank/DDBJ databases">
        <title>Microbes associate with the intestines of laboratory mice.</title>
        <authorList>
            <person name="Navarre W."/>
            <person name="Wong E."/>
        </authorList>
    </citation>
    <scope>NUCLEOTIDE SEQUENCE [LARGE SCALE GENOMIC DNA]</scope>
    <source>
        <strain evidence="1 2">NM51_B2-22</strain>
    </source>
</reference>
<gene>
    <name evidence="1" type="ORF">E5983_02170</name>
</gene>
<comment type="caution">
    <text evidence="1">The sequence shown here is derived from an EMBL/GenBank/DDBJ whole genome shotgun (WGS) entry which is preliminary data.</text>
</comment>
<proteinExistence type="predicted"/>
<evidence type="ECO:0000313" key="1">
    <source>
        <dbReference type="EMBL" id="MVX58458.1"/>
    </source>
</evidence>
<dbReference type="RefSeq" id="WP_160332284.1">
    <property type="nucleotide sequence ID" value="NZ_JAOBSU010000005.1"/>
</dbReference>
<name>A0A7X3G7A7_9STRE</name>
<sequence length="83" mass="10102">MDKARFEERLQRLRERRTVTRLEEAPAEADSSRFRKIRRKQQRLLNLEMARCSKQIQHQDEQKTKALIDQEKSRYQKICRGEG</sequence>
<protein>
    <submittedName>
        <fullName evidence="1">Uncharacterized protein</fullName>
    </submittedName>
</protein>
<organism evidence="1 2">
    <name type="scientific">Streptococcus danieliae</name>
    <dbReference type="NCBI Taxonomy" id="747656"/>
    <lineage>
        <taxon>Bacteria</taxon>
        <taxon>Bacillati</taxon>
        <taxon>Bacillota</taxon>
        <taxon>Bacilli</taxon>
        <taxon>Lactobacillales</taxon>
        <taxon>Streptococcaceae</taxon>
        <taxon>Streptococcus</taxon>
    </lineage>
</organism>
<accession>A0A7X3G7A7</accession>
<evidence type="ECO:0000313" key="2">
    <source>
        <dbReference type="Proteomes" id="UP000461595"/>
    </source>
</evidence>
<dbReference type="AlphaFoldDB" id="A0A7X3G7A7"/>
<dbReference type="EMBL" id="WSRS01000011">
    <property type="protein sequence ID" value="MVX58458.1"/>
    <property type="molecule type" value="Genomic_DNA"/>
</dbReference>
<dbReference type="Proteomes" id="UP000461595">
    <property type="component" value="Unassembled WGS sequence"/>
</dbReference>
<dbReference type="OrthoDB" id="2232646at2"/>